<accession>A0A2M4B728</accession>
<dbReference type="AlphaFoldDB" id="A0A2M4B728"/>
<organism evidence="1">
    <name type="scientific">Anopheles triannulatus</name>
    <dbReference type="NCBI Taxonomy" id="58253"/>
    <lineage>
        <taxon>Eukaryota</taxon>
        <taxon>Metazoa</taxon>
        <taxon>Ecdysozoa</taxon>
        <taxon>Arthropoda</taxon>
        <taxon>Hexapoda</taxon>
        <taxon>Insecta</taxon>
        <taxon>Pterygota</taxon>
        <taxon>Neoptera</taxon>
        <taxon>Endopterygota</taxon>
        <taxon>Diptera</taxon>
        <taxon>Nematocera</taxon>
        <taxon>Culicoidea</taxon>
        <taxon>Culicidae</taxon>
        <taxon>Anophelinae</taxon>
        <taxon>Anopheles</taxon>
    </lineage>
</organism>
<evidence type="ECO:0000313" key="1">
    <source>
        <dbReference type="EMBL" id="MBW48827.1"/>
    </source>
</evidence>
<protein>
    <submittedName>
        <fullName evidence="1">Putative secreted protein</fullName>
    </submittedName>
</protein>
<reference evidence="1" key="1">
    <citation type="submission" date="2018-01" db="EMBL/GenBank/DDBJ databases">
        <title>An insight into the sialome of Amazonian anophelines.</title>
        <authorList>
            <person name="Ribeiro J.M."/>
            <person name="Scarpassa V."/>
            <person name="Calvo E."/>
        </authorList>
    </citation>
    <scope>NUCLEOTIDE SEQUENCE</scope>
    <source>
        <tissue evidence="1">Salivary glands</tissue>
    </source>
</reference>
<proteinExistence type="predicted"/>
<dbReference type="EMBL" id="GGFK01015506">
    <property type="protein sequence ID" value="MBW48827.1"/>
    <property type="molecule type" value="Transcribed_RNA"/>
</dbReference>
<sequence>MRMPWRNFCVCVCARARARAVPMPKDEDLAHAGLRCRAAFDLVDHCLLAQRIQHYIFAVMLPHVPGAPGAPGAPHSTTSYPWRWDNAWHIRV</sequence>
<name>A0A2M4B728_9DIPT</name>